<dbReference type="Proteomes" id="UP000233256">
    <property type="component" value="Unassembled WGS sequence"/>
</dbReference>
<name>A0A2N1PT46_9BACT</name>
<evidence type="ECO:0000313" key="2">
    <source>
        <dbReference type="Proteomes" id="UP000233256"/>
    </source>
</evidence>
<protein>
    <submittedName>
        <fullName evidence="1">Uncharacterized protein</fullName>
    </submittedName>
</protein>
<evidence type="ECO:0000313" key="1">
    <source>
        <dbReference type="EMBL" id="PKK91511.1"/>
    </source>
</evidence>
<accession>A0A2N1PT46</accession>
<organism evidence="1 2">
    <name type="scientific">Candidatus Wallbacteria bacterium HGW-Wallbacteria-1</name>
    <dbReference type="NCBI Taxonomy" id="2013854"/>
    <lineage>
        <taxon>Bacteria</taxon>
        <taxon>Candidatus Walliibacteriota</taxon>
    </lineage>
</organism>
<dbReference type="AlphaFoldDB" id="A0A2N1PT46"/>
<reference evidence="1 2" key="1">
    <citation type="journal article" date="2017" name="ISME J.">
        <title>Potential for microbial H2 and metal transformations associated with novel bacteria and archaea in deep terrestrial subsurface sediments.</title>
        <authorList>
            <person name="Hernsdorf A.W."/>
            <person name="Amano Y."/>
            <person name="Miyakawa K."/>
            <person name="Ise K."/>
            <person name="Suzuki Y."/>
            <person name="Anantharaman K."/>
            <person name="Probst A."/>
            <person name="Burstein D."/>
            <person name="Thomas B.C."/>
            <person name="Banfield J.F."/>
        </authorList>
    </citation>
    <scope>NUCLEOTIDE SEQUENCE [LARGE SCALE GENOMIC DNA]</scope>
    <source>
        <strain evidence="1">HGW-Wallbacteria-1</strain>
    </source>
</reference>
<sequence>MSWHEERAMKPINNRNLTSNRKSHLEKGFRIVAGILLLVLTAITGSGCLQKGVQKNMEDRIFTFSEEDADVKSSNIKIEWAQVYGNFNEYSTSIESWHFYNFNDLGIDPDQTARDGRWTARVAVREGVVLYKFKLGGTKDGKSSDTTIFDPNNPEKAKDISNKEWSALYLQ</sequence>
<gene>
    <name evidence="1" type="ORF">CVV64_07075</name>
</gene>
<proteinExistence type="predicted"/>
<comment type="caution">
    <text evidence="1">The sequence shown here is derived from an EMBL/GenBank/DDBJ whole genome shotgun (WGS) entry which is preliminary data.</text>
</comment>
<dbReference type="EMBL" id="PGXC01000003">
    <property type="protein sequence ID" value="PKK91511.1"/>
    <property type="molecule type" value="Genomic_DNA"/>
</dbReference>